<dbReference type="CDD" id="cd00027">
    <property type="entry name" value="BRCT"/>
    <property type="match status" value="1"/>
</dbReference>
<dbReference type="SMART" id="SM00292">
    <property type="entry name" value="BRCT"/>
    <property type="match status" value="5"/>
</dbReference>
<feature type="compositionally biased region" description="Basic and acidic residues" evidence="2">
    <location>
        <begin position="595"/>
        <end position="604"/>
    </location>
</feature>
<feature type="domain" description="BRCT" evidence="3">
    <location>
        <begin position="98"/>
        <end position="182"/>
    </location>
</feature>
<evidence type="ECO:0000259" key="3">
    <source>
        <dbReference type="PROSITE" id="PS50172"/>
    </source>
</evidence>
<proteinExistence type="predicted"/>
<dbReference type="AlphaFoldDB" id="A0AAV8T9H8"/>
<evidence type="ECO:0000256" key="2">
    <source>
        <dbReference type="SAM" id="MobiDB-lite"/>
    </source>
</evidence>
<dbReference type="CDD" id="cd17731">
    <property type="entry name" value="BRCT_TopBP1_rpt2_like"/>
    <property type="match status" value="2"/>
</dbReference>
<dbReference type="Pfam" id="PF12738">
    <property type="entry name" value="PTCB-BRCT"/>
    <property type="match status" value="3"/>
</dbReference>
<dbReference type="PANTHER" id="PTHR13561:SF20">
    <property type="entry name" value="DNA TOPOISOMERASE 2-BINDING PROTEIN 1"/>
    <property type="match status" value="1"/>
</dbReference>
<dbReference type="InterPro" id="IPR036420">
    <property type="entry name" value="BRCT_dom_sf"/>
</dbReference>
<keyword evidence="1" id="KW-0677">Repeat</keyword>
<gene>
    <name evidence="4" type="ORF">K2173_023064</name>
</gene>
<dbReference type="PROSITE" id="PS50172">
    <property type="entry name" value="BRCT"/>
    <property type="match status" value="5"/>
</dbReference>
<dbReference type="FunFam" id="3.40.50.10190:FF:000061">
    <property type="entry name" value="Transcription coactivator"/>
    <property type="match status" value="1"/>
</dbReference>
<dbReference type="Pfam" id="PF00533">
    <property type="entry name" value="BRCT"/>
    <property type="match status" value="1"/>
</dbReference>
<organism evidence="4 5">
    <name type="scientific">Erythroxylum novogranatense</name>
    <dbReference type="NCBI Taxonomy" id="1862640"/>
    <lineage>
        <taxon>Eukaryota</taxon>
        <taxon>Viridiplantae</taxon>
        <taxon>Streptophyta</taxon>
        <taxon>Embryophyta</taxon>
        <taxon>Tracheophyta</taxon>
        <taxon>Spermatophyta</taxon>
        <taxon>Magnoliopsida</taxon>
        <taxon>eudicotyledons</taxon>
        <taxon>Gunneridae</taxon>
        <taxon>Pentapetalae</taxon>
        <taxon>rosids</taxon>
        <taxon>fabids</taxon>
        <taxon>Malpighiales</taxon>
        <taxon>Erythroxylaceae</taxon>
        <taxon>Erythroxylum</taxon>
    </lineage>
</organism>
<protein>
    <recommendedName>
        <fullName evidence="3">BRCT domain-containing protein</fullName>
    </recommendedName>
</protein>
<comment type="caution">
    <text evidence="4">The sequence shown here is derived from an EMBL/GenBank/DDBJ whole genome shotgun (WGS) entry which is preliminary data.</text>
</comment>
<feature type="domain" description="BRCT" evidence="3">
    <location>
        <begin position="706"/>
        <end position="789"/>
    </location>
</feature>
<accession>A0AAV8T9H8</accession>
<dbReference type="PANTHER" id="PTHR13561">
    <property type="entry name" value="DNA REPLICATION REGULATOR DPB11-RELATED"/>
    <property type="match status" value="1"/>
</dbReference>
<dbReference type="InterPro" id="IPR059215">
    <property type="entry name" value="BRCT2_TopBP1-like"/>
</dbReference>
<keyword evidence="5" id="KW-1185">Reference proteome</keyword>
<feature type="domain" description="BRCT" evidence="3">
    <location>
        <begin position="402"/>
        <end position="494"/>
    </location>
</feature>
<dbReference type="Pfam" id="PF16589">
    <property type="entry name" value="BRCT_2"/>
    <property type="match status" value="1"/>
</dbReference>
<feature type="region of interest" description="Disordered" evidence="2">
    <location>
        <begin position="303"/>
        <end position="329"/>
    </location>
</feature>
<feature type="domain" description="BRCT" evidence="3">
    <location>
        <begin position="180"/>
        <end position="299"/>
    </location>
</feature>
<dbReference type="Gene3D" id="3.40.50.10190">
    <property type="entry name" value="BRCT domain"/>
    <property type="match status" value="6"/>
</dbReference>
<dbReference type="GO" id="GO:0033314">
    <property type="term" value="P:mitotic DNA replication checkpoint signaling"/>
    <property type="evidence" value="ECO:0007669"/>
    <property type="project" value="TreeGrafter"/>
</dbReference>
<feature type="region of interest" description="Disordered" evidence="2">
    <location>
        <begin position="584"/>
        <end position="604"/>
    </location>
</feature>
<dbReference type="EMBL" id="JAIWQS010000006">
    <property type="protein sequence ID" value="KAJ8762935.1"/>
    <property type="molecule type" value="Genomic_DNA"/>
</dbReference>
<dbReference type="SUPFAM" id="SSF52113">
    <property type="entry name" value="BRCT domain"/>
    <property type="match status" value="5"/>
</dbReference>
<dbReference type="FunFam" id="3.40.50.10190:FF:000057">
    <property type="entry name" value="Transcription coactivator"/>
    <property type="match status" value="1"/>
</dbReference>
<feature type="domain" description="BRCT" evidence="3">
    <location>
        <begin position="605"/>
        <end position="693"/>
    </location>
</feature>
<dbReference type="InterPro" id="IPR001357">
    <property type="entry name" value="BRCT_dom"/>
</dbReference>
<sequence length="1059" mass="117155">MAKTFKGANVFMSRNLVPPEVFDAVLDALKLNGANVFLCCDPSRNGPNDFHIISSPDHEKFEDLRSKACNLLGPQCVLSCAKERRPFPKQGFTCCLAMDGVKVLASGFDMDEKAKIEKLVTAMGGILITNASLDVGFVVVKNVLAAKYKWASNILKKPIVTVNWLYQCWSEHRVVSQEPYKVLPFSGLVISVTGIPADERKEVEKLIIQNGGKYSRDLYKSCTHLICDISFPLLSEEKNCLLRFKLGVSFSISIYYFTSPKGDKYKVAVRWGHINIVSRKWFDQSVARKACLNEESYRVQGNSVSLNRTTRDSSMAQHSQDKSIGNTTHVPSSVAVESNLPAFAHVGSSDPELEATLSQNMSSMFSDPSLFVKEEDTESPAVQAADETNLNGCVADDSQSEDGDMYLSDCRISLVGFEASALRKLVNMVREGGGSRYISSSDRLTHIVVGAPSEAEKRELRLLAASGVIHVVRTAWLEDCHCRKKEMPVLQQHLAYNLLLPKDPVTNNKGAMVGMASMNLGKIPRNNPDIHSDQLVGSTNTCYGIPSSLGKNRVDKTEIGMDESIAVTETGKQSQQHLFSVVDDPKKSRTTIQHDSSDHGIPNRESDSLFKGKRFCFSKSFPEDRKSEIFEWITEGGGEVVNDDLLQNVHFLVECHGVIVRSADSHQTTCVSSHWIRSCLEAECLLDVGSHIIYSPLPCWVPLPGFENFRFCISQYEEKDRSLLRNLCFVLGAKFVEKLTRKVTHLLCKFMKGPKYEAACKWGICSITCEWIYECVRQNKVVAINSFCPKEATSQDQESGLCTVSQFPTQSGGMINGESTSQLMSQSQDIRKTSGQIGSGRGVCVRQELQQSTDATKRARLSAERTSQLVSQSQDVSKISGQIGSSRGVHIRQELQQSIDTTQRARLSEDDLKAKLSSGDDLTEPICNAGDCNPRDNGDPSFSVPDVAAAIEDLLEQTSKIHDQKSPGRTGCDKIPFSSDCTTLREEPAGSHSVFGIPKNWLNGMGKRDDVITPPRDVNRGIYDGFSETQTESQVVVYEEDLSGRQMLIDRVRTRSSMA</sequence>
<evidence type="ECO:0000256" key="1">
    <source>
        <dbReference type="ARBA" id="ARBA00022737"/>
    </source>
</evidence>
<dbReference type="GO" id="GO:0006270">
    <property type="term" value="P:DNA replication initiation"/>
    <property type="evidence" value="ECO:0007669"/>
    <property type="project" value="TreeGrafter"/>
</dbReference>
<name>A0AAV8T9H8_9ROSI</name>
<evidence type="ECO:0000313" key="5">
    <source>
        <dbReference type="Proteomes" id="UP001159364"/>
    </source>
</evidence>
<dbReference type="Proteomes" id="UP001159364">
    <property type="component" value="Linkage Group LG06"/>
</dbReference>
<dbReference type="FunFam" id="3.40.50.10190:FF:000052">
    <property type="entry name" value="Transcription coactivator"/>
    <property type="match status" value="1"/>
</dbReference>
<dbReference type="GO" id="GO:0007095">
    <property type="term" value="P:mitotic G2 DNA damage checkpoint signaling"/>
    <property type="evidence" value="ECO:0007669"/>
    <property type="project" value="TreeGrafter"/>
</dbReference>
<reference evidence="4 5" key="1">
    <citation type="submission" date="2021-09" db="EMBL/GenBank/DDBJ databases">
        <title>Genomic insights and catalytic innovation underlie evolution of tropane alkaloids biosynthesis.</title>
        <authorList>
            <person name="Wang Y.-J."/>
            <person name="Tian T."/>
            <person name="Huang J.-P."/>
            <person name="Huang S.-X."/>
        </authorList>
    </citation>
    <scope>NUCLEOTIDE SEQUENCE [LARGE SCALE GENOMIC DNA]</scope>
    <source>
        <strain evidence="4">KIB-2018</strain>
        <tissue evidence="4">Leaf</tissue>
    </source>
</reference>
<evidence type="ECO:0000313" key="4">
    <source>
        <dbReference type="EMBL" id="KAJ8762935.1"/>
    </source>
</evidence>